<keyword evidence="5 6" id="KW-0472">Membrane</keyword>
<gene>
    <name evidence="7" type="ORF">EDX97_01490</name>
</gene>
<evidence type="ECO:0000256" key="5">
    <source>
        <dbReference type="ARBA" id="ARBA00023136"/>
    </source>
</evidence>
<dbReference type="Proteomes" id="UP000276568">
    <property type="component" value="Unassembled WGS sequence"/>
</dbReference>
<dbReference type="GO" id="GO:0022857">
    <property type="term" value="F:transmembrane transporter activity"/>
    <property type="evidence" value="ECO:0007669"/>
    <property type="project" value="InterPro"/>
</dbReference>
<feature type="transmembrane region" description="Helical" evidence="6">
    <location>
        <begin position="12"/>
        <end position="30"/>
    </location>
</feature>
<keyword evidence="3 6" id="KW-0812">Transmembrane</keyword>
<dbReference type="RefSeq" id="WP_128519433.1">
    <property type="nucleotide sequence ID" value="NZ_JALFCT010000048.1"/>
</dbReference>
<feature type="transmembrane region" description="Helical" evidence="6">
    <location>
        <begin position="233"/>
        <end position="256"/>
    </location>
</feature>
<dbReference type="AlphaFoldDB" id="A0A3N0I2W9"/>
<keyword evidence="2" id="KW-1003">Cell membrane</keyword>
<name>A0A3N0I2W9_9FIRM</name>
<keyword evidence="4 6" id="KW-1133">Transmembrane helix</keyword>
<dbReference type="InterPro" id="IPR001851">
    <property type="entry name" value="ABC_transp_permease"/>
</dbReference>
<evidence type="ECO:0000256" key="2">
    <source>
        <dbReference type="ARBA" id="ARBA00022475"/>
    </source>
</evidence>
<dbReference type="EMBL" id="RJQC01000001">
    <property type="protein sequence ID" value="RNM31267.1"/>
    <property type="molecule type" value="Genomic_DNA"/>
</dbReference>
<evidence type="ECO:0000256" key="3">
    <source>
        <dbReference type="ARBA" id="ARBA00022692"/>
    </source>
</evidence>
<evidence type="ECO:0000256" key="1">
    <source>
        <dbReference type="ARBA" id="ARBA00004651"/>
    </source>
</evidence>
<feature type="transmembrane region" description="Helical" evidence="6">
    <location>
        <begin position="131"/>
        <end position="149"/>
    </location>
</feature>
<dbReference type="GO" id="GO:0005886">
    <property type="term" value="C:plasma membrane"/>
    <property type="evidence" value="ECO:0007669"/>
    <property type="project" value="UniProtKB-SubCell"/>
</dbReference>
<accession>A0A3N0I2W9</accession>
<feature type="transmembrane region" description="Helical" evidence="6">
    <location>
        <begin position="262"/>
        <end position="279"/>
    </location>
</feature>
<feature type="transmembrane region" description="Helical" evidence="6">
    <location>
        <begin position="205"/>
        <end position="226"/>
    </location>
</feature>
<feature type="transmembrane region" description="Helical" evidence="6">
    <location>
        <begin position="87"/>
        <end position="106"/>
    </location>
</feature>
<reference evidence="7 8" key="1">
    <citation type="submission" date="2018-11" db="EMBL/GenBank/DDBJ databases">
        <title>Clostridium sp. nov., a member of the family Erysipelotrichaceae isolated from pig faeces.</title>
        <authorList>
            <person name="Chang Y.-H."/>
        </authorList>
    </citation>
    <scope>NUCLEOTIDE SEQUENCE [LARGE SCALE GENOMIC DNA]</scope>
    <source>
        <strain evidence="7 8">YH-panp20</strain>
    </source>
</reference>
<dbReference type="OrthoDB" id="9778389at2"/>
<comment type="subcellular location">
    <subcellularLocation>
        <location evidence="1">Cell membrane</location>
        <topology evidence="1">Multi-pass membrane protein</topology>
    </subcellularLocation>
</comment>
<evidence type="ECO:0000313" key="8">
    <source>
        <dbReference type="Proteomes" id="UP000276568"/>
    </source>
</evidence>
<keyword evidence="8" id="KW-1185">Reference proteome</keyword>
<comment type="caution">
    <text evidence="7">The sequence shown here is derived from an EMBL/GenBank/DDBJ whole genome shotgun (WGS) entry which is preliminary data.</text>
</comment>
<dbReference type="PANTHER" id="PTHR32196">
    <property type="entry name" value="ABC TRANSPORTER PERMEASE PROTEIN YPHD-RELATED-RELATED"/>
    <property type="match status" value="1"/>
</dbReference>
<dbReference type="Pfam" id="PF02653">
    <property type="entry name" value="BPD_transp_2"/>
    <property type="match status" value="1"/>
</dbReference>
<dbReference type="CDD" id="cd06574">
    <property type="entry name" value="TM_PBP1_branched-chain-AA_like"/>
    <property type="match status" value="1"/>
</dbReference>
<sequence length="288" mass="30256">MSSAVILKAIELGLVLSVLSLGVYISFRILDIPDLTVDGSFSTGAATVAVMTMAGAPMVGLFAAFLAGCVCGIITALLQTKMHIQPLLAGIITMTGLYSINLRIMGNLPNMPLISLDPANATLFDKIDQPLLALIPIVAVIGLLLYWFFKTNLGLAIRATGNNEAMVRSSSINADTMKIIGFAISNGLVALSGALFAQYNHFADVTGGTGMMVIGLAGIIVGEAILQKHTIGFGLFAAILGACIYRFLYTLALQFGVPSGDMNLISAILVAITISIPYLRKRKGTENA</sequence>
<evidence type="ECO:0000256" key="4">
    <source>
        <dbReference type="ARBA" id="ARBA00022989"/>
    </source>
</evidence>
<proteinExistence type="predicted"/>
<evidence type="ECO:0000256" key="6">
    <source>
        <dbReference type="SAM" id="Phobius"/>
    </source>
</evidence>
<evidence type="ECO:0000313" key="7">
    <source>
        <dbReference type="EMBL" id="RNM31267.1"/>
    </source>
</evidence>
<protein>
    <submittedName>
        <fullName evidence="7">ABC transporter permease</fullName>
    </submittedName>
</protein>
<feature type="transmembrane region" description="Helical" evidence="6">
    <location>
        <begin position="50"/>
        <end position="78"/>
    </location>
</feature>
<dbReference type="PANTHER" id="PTHR32196:SF69">
    <property type="entry name" value="BRANCHED-CHAIN AMINO ACID TRANSPORT SYSTEM, PERMEASE PROTEIN"/>
    <property type="match status" value="1"/>
</dbReference>
<organism evidence="7 8">
    <name type="scientific">Absicoccus porci</name>
    <dbReference type="NCBI Taxonomy" id="2486576"/>
    <lineage>
        <taxon>Bacteria</taxon>
        <taxon>Bacillati</taxon>
        <taxon>Bacillota</taxon>
        <taxon>Erysipelotrichia</taxon>
        <taxon>Erysipelotrichales</taxon>
        <taxon>Erysipelotrichaceae</taxon>
        <taxon>Absicoccus</taxon>
    </lineage>
</organism>
<feature type="transmembrane region" description="Helical" evidence="6">
    <location>
        <begin position="179"/>
        <end position="199"/>
    </location>
</feature>